<dbReference type="RefSeq" id="WP_013790608.1">
    <property type="nucleotide sequence ID" value="NZ_BSSG01000004.1"/>
</dbReference>
<organism evidence="1 2">
    <name type="scientific">Pseudomonas straminea</name>
    <dbReference type="NCBI Taxonomy" id="47882"/>
    <lineage>
        <taxon>Bacteria</taxon>
        <taxon>Pseudomonadati</taxon>
        <taxon>Pseudomonadota</taxon>
        <taxon>Gammaproteobacteria</taxon>
        <taxon>Pseudomonadales</taxon>
        <taxon>Pseudomonadaceae</taxon>
        <taxon>Phytopseudomonas</taxon>
    </lineage>
</organism>
<accession>A0A1I1UB29</accession>
<dbReference type="Proteomes" id="UP000243950">
    <property type="component" value="Unassembled WGS sequence"/>
</dbReference>
<evidence type="ECO:0000313" key="2">
    <source>
        <dbReference type="Proteomes" id="UP000243950"/>
    </source>
</evidence>
<gene>
    <name evidence="1" type="ORF">SAMN05216372_10375</name>
</gene>
<protein>
    <submittedName>
        <fullName evidence="1">Uncharacterized protein</fullName>
    </submittedName>
</protein>
<dbReference type="AlphaFoldDB" id="A0A1I1UB29"/>
<sequence length="62" mass="7071">MSVLVVTERDEHHMSHEAQAEGLRVWDVYQNDQLVGIFPSEEEAVAYQAELQAHDHEAAHSE</sequence>
<reference evidence="2" key="1">
    <citation type="submission" date="2016-10" db="EMBL/GenBank/DDBJ databases">
        <authorList>
            <person name="Varghese N."/>
            <person name="Submissions S."/>
        </authorList>
    </citation>
    <scope>NUCLEOTIDE SEQUENCE [LARGE SCALE GENOMIC DNA]</scope>
    <source>
        <strain evidence="2">JCM 2783</strain>
    </source>
</reference>
<evidence type="ECO:0000313" key="1">
    <source>
        <dbReference type="EMBL" id="SFD65973.1"/>
    </source>
</evidence>
<keyword evidence="2" id="KW-1185">Reference proteome</keyword>
<dbReference type="EMBL" id="FOMO01000003">
    <property type="protein sequence ID" value="SFD65973.1"/>
    <property type="molecule type" value="Genomic_DNA"/>
</dbReference>
<proteinExistence type="predicted"/>
<name>A0A1I1UB29_PSEOC</name>